<dbReference type="InterPro" id="IPR012296">
    <property type="entry name" value="Nuclease_put_TT1808"/>
</dbReference>
<keyword evidence="2" id="KW-0540">Nuclease</keyword>
<reference evidence="3" key="1">
    <citation type="journal article" date="2019" name="Int. J. Syst. Evol. Microbiol.">
        <title>The Global Catalogue of Microorganisms (GCM) 10K type strain sequencing project: providing services to taxonomists for standard genome sequencing and annotation.</title>
        <authorList>
            <consortium name="The Broad Institute Genomics Platform"/>
            <consortium name="The Broad Institute Genome Sequencing Center for Infectious Disease"/>
            <person name="Wu L."/>
            <person name="Ma J."/>
        </authorList>
    </citation>
    <scope>NUCLEOTIDE SEQUENCE [LARGE SCALE GENOMIC DNA]</scope>
    <source>
        <strain evidence="3">CCUG 49571</strain>
    </source>
</reference>
<protein>
    <submittedName>
        <fullName evidence="2">Uma2 family endonuclease</fullName>
    </submittedName>
</protein>
<comment type="caution">
    <text evidence="2">The sequence shown here is derived from an EMBL/GenBank/DDBJ whole genome shotgun (WGS) entry which is preliminary data.</text>
</comment>
<gene>
    <name evidence="2" type="ORF">ACFO3S_20405</name>
</gene>
<dbReference type="InterPro" id="IPR008538">
    <property type="entry name" value="Uma2"/>
</dbReference>
<accession>A0ABV9FFB3</accession>
<feature type="domain" description="Putative restriction endonuclease" evidence="1">
    <location>
        <begin position="38"/>
        <end position="177"/>
    </location>
</feature>
<keyword evidence="2" id="KW-0378">Hydrolase</keyword>
<proteinExistence type="predicted"/>
<dbReference type="EMBL" id="JBHSEP010000018">
    <property type="protein sequence ID" value="MFC4600617.1"/>
    <property type="molecule type" value="Genomic_DNA"/>
</dbReference>
<dbReference type="Pfam" id="PF05685">
    <property type="entry name" value="Uma2"/>
    <property type="match status" value="1"/>
</dbReference>
<dbReference type="Gene3D" id="3.90.1570.10">
    <property type="entry name" value="tt1808, chain A"/>
    <property type="match status" value="1"/>
</dbReference>
<dbReference type="RefSeq" id="WP_378099863.1">
    <property type="nucleotide sequence ID" value="NZ_JBHSEP010000018.1"/>
</dbReference>
<sequence length="204" mass="23538">MSEKKEKTKRHLVKEYPESHSYEADSIYPPGTELHFIEERYEIIDGIRYDCSPSPTLKHQLLVTQIWHELQRTCHSTGTVVVAPMDVHFDENNIVQPDLTYVSNENASILKTRIEGVPDLLIEILSPSTGEHDKVRKKALYERFGVPEYWIVDIHHRMIDQFSLRDGAYALERTYSSAGAVLSERFPCMAVQPGKLFSVLDKYE</sequence>
<evidence type="ECO:0000313" key="3">
    <source>
        <dbReference type="Proteomes" id="UP001596028"/>
    </source>
</evidence>
<name>A0ABV9FFB3_9BACL</name>
<dbReference type="InterPro" id="IPR011335">
    <property type="entry name" value="Restrct_endonuc-II-like"/>
</dbReference>
<evidence type="ECO:0000259" key="1">
    <source>
        <dbReference type="Pfam" id="PF05685"/>
    </source>
</evidence>
<organism evidence="2 3">
    <name type="scientific">Cohnella hongkongensis</name>
    <dbReference type="NCBI Taxonomy" id="178337"/>
    <lineage>
        <taxon>Bacteria</taxon>
        <taxon>Bacillati</taxon>
        <taxon>Bacillota</taxon>
        <taxon>Bacilli</taxon>
        <taxon>Bacillales</taxon>
        <taxon>Paenibacillaceae</taxon>
        <taxon>Cohnella</taxon>
    </lineage>
</organism>
<dbReference type="GO" id="GO:0004519">
    <property type="term" value="F:endonuclease activity"/>
    <property type="evidence" value="ECO:0007669"/>
    <property type="project" value="UniProtKB-KW"/>
</dbReference>
<evidence type="ECO:0000313" key="2">
    <source>
        <dbReference type="EMBL" id="MFC4600617.1"/>
    </source>
</evidence>
<keyword evidence="3" id="KW-1185">Reference proteome</keyword>
<keyword evidence="2" id="KW-0255">Endonuclease</keyword>
<dbReference type="PANTHER" id="PTHR34107">
    <property type="entry name" value="SLL0198 PROTEIN-RELATED"/>
    <property type="match status" value="1"/>
</dbReference>
<dbReference type="CDD" id="cd06260">
    <property type="entry name" value="DUF820-like"/>
    <property type="match status" value="1"/>
</dbReference>
<dbReference type="Proteomes" id="UP001596028">
    <property type="component" value="Unassembled WGS sequence"/>
</dbReference>
<dbReference type="SUPFAM" id="SSF52980">
    <property type="entry name" value="Restriction endonuclease-like"/>
    <property type="match status" value="1"/>
</dbReference>
<dbReference type="PANTHER" id="PTHR34107:SF4">
    <property type="entry name" value="SLL1222 PROTEIN"/>
    <property type="match status" value="1"/>
</dbReference>